<accession>A0A2D2D623</accession>
<protein>
    <submittedName>
        <fullName evidence="2">Transposase</fullName>
    </submittedName>
</protein>
<dbReference type="EMBL" id="CP023737">
    <property type="protein sequence ID" value="ATQ70404.1"/>
    <property type="molecule type" value="Genomic_DNA"/>
</dbReference>
<dbReference type="SUPFAM" id="SSF53098">
    <property type="entry name" value="Ribonuclease H-like"/>
    <property type="match status" value="1"/>
</dbReference>
<dbReference type="Gene3D" id="3.90.350.10">
    <property type="entry name" value="Transposase Inhibitor Protein From Tn5, Chain A, domain 1"/>
    <property type="match status" value="1"/>
</dbReference>
<proteinExistence type="predicted"/>
<dbReference type="InterPro" id="IPR047768">
    <property type="entry name" value="Tn5p-like"/>
</dbReference>
<dbReference type="KEGG" id="mtw:CQW49_14500"/>
<dbReference type="Gene3D" id="1.10.740.10">
    <property type="entry name" value="Transferase Inhibitor Protein From Tn5, Chain"/>
    <property type="match status" value="1"/>
</dbReference>
<dbReference type="InterPro" id="IPR012337">
    <property type="entry name" value="RNaseH-like_sf"/>
</dbReference>
<gene>
    <name evidence="2" type="ORF">CQW49_14500</name>
</gene>
<dbReference type="PANTHER" id="PTHR37319">
    <property type="entry name" value="TRANSPOSASE"/>
    <property type="match status" value="1"/>
</dbReference>
<dbReference type="GO" id="GO:0004803">
    <property type="term" value="F:transposase activity"/>
    <property type="evidence" value="ECO:0007669"/>
    <property type="project" value="InterPro"/>
</dbReference>
<keyword evidence="3" id="KW-1185">Reference proteome</keyword>
<sequence length="431" mass="47003">MLVRQTICLRRLSAGDRAQEVAFGRFLANEKVTPERLIEGWSEQTGSAVAGRHVLAIQDTSEINFKTKPGRRRGLGEIGKGSGRGVLVHAMVAVDADNGSCLGLVGGSVRTRSKGRVETPHAKRALKDKESRRWIETGAQAETVLAQAAMVTVTHDREGDIYACWARLPGDDFHVLARAMHDRAVACGGTLSSVMAKLDFVSTRAVELLATPKREARRAVLSLRFTSAEVVRPDGPDARGLPETVSLRVVEVVELDPPEGVEPVRWRLLTTHAVADVAAAWQIVDWYRLRWTIEQLFRLMKTHGLQLEDSQLASAEGLIKLAAIAAKAAATTLQLVQARDGKSGESATIAFSAPEIAVLDGLAGQYRGRTTLQKNPHQRHSLAWAAWIIARLGGWNGYPSSKPPGPITLRHGLEYFHAIAKGWNLRDVCIP</sequence>
<dbReference type="GO" id="GO:0003677">
    <property type="term" value="F:DNA binding"/>
    <property type="evidence" value="ECO:0007669"/>
    <property type="project" value="InterPro"/>
</dbReference>
<dbReference type="PANTHER" id="PTHR37319:SF1">
    <property type="entry name" value="TRANSPOSASE TN5 DIMERISATION DOMAIN-CONTAINING PROTEIN"/>
    <property type="match status" value="1"/>
</dbReference>
<evidence type="ECO:0000313" key="3">
    <source>
        <dbReference type="Proteomes" id="UP000230709"/>
    </source>
</evidence>
<dbReference type="InterPro" id="IPR002559">
    <property type="entry name" value="Transposase_11"/>
</dbReference>
<dbReference type="Pfam" id="PF01609">
    <property type="entry name" value="DDE_Tnp_1"/>
    <property type="match status" value="1"/>
</dbReference>
<organism evidence="2 3">
    <name type="scientific">Methylosinus trichosporium (strain ATCC 35070 / NCIMB 11131 / UNIQEM 75 / OB3b)</name>
    <dbReference type="NCBI Taxonomy" id="595536"/>
    <lineage>
        <taxon>Bacteria</taxon>
        <taxon>Pseudomonadati</taxon>
        <taxon>Pseudomonadota</taxon>
        <taxon>Alphaproteobacteria</taxon>
        <taxon>Hyphomicrobiales</taxon>
        <taxon>Methylocystaceae</taxon>
        <taxon>Methylosinus</taxon>
    </lineage>
</organism>
<dbReference type="GO" id="GO:0006313">
    <property type="term" value="P:DNA transposition"/>
    <property type="evidence" value="ECO:0007669"/>
    <property type="project" value="InterPro"/>
</dbReference>
<dbReference type="InterPro" id="IPR014737">
    <property type="entry name" value="Transposase_Tn5-like_C"/>
</dbReference>
<dbReference type="NCBIfam" id="NF033590">
    <property type="entry name" value="transpos_IS4_3"/>
    <property type="match status" value="1"/>
</dbReference>
<dbReference type="Proteomes" id="UP000230709">
    <property type="component" value="Chromosome"/>
</dbReference>
<dbReference type="AlphaFoldDB" id="A0A2D2D623"/>
<feature type="domain" description="Transposase IS4-like" evidence="1">
    <location>
        <begin position="267"/>
        <end position="317"/>
    </location>
</feature>
<evidence type="ECO:0000313" key="2">
    <source>
        <dbReference type="EMBL" id="ATQ70404.1"/>
    </source>
</evidence>
<reference evidence="3" key="1">
    <citation type="submission" date="2017-10" db="EMBL/GenBank/DDBJ databases">
        <title>Completed PacBio SMRT sequence of Methylosinus trichosporium OB3b reveals presence of a third large plasmid.</title>
        <authorList>
            <person name="Charles T.C."/>
            <person name="Lynch M.D.J."/>
            <person name="Heil J.R."/>
            <person name="Cheng J."/>
        </authorList>
    </citation>
    <scope>NUCLEOTIDE SEQUENCE [LARGE SCALE GENOMIC DNA]</scope>
    <source>
        <strain evidence="3">OB3b</strain>
    </source>
</reference>
<dbReference type="InterPro" id="IPR054836">
    <property type="entry name" value="Tn5_transposase"/>
</dbReference>
<evidence type="ECO:0000259" key="1">
    <source>
        <dbReference type="Pfam" id="PF01609"/>
    </source>
</evidence>
<name>A0A2D2D623_METT3</name>
<dbReference type="STRING" id="595536.GCA_000178815_02271"/>